<dbReference type="GO" id="GO:0009295">
    <property type="term" value="C:nucleoid"/>
    <property type="evidence" value="ECO:0007669"/>
    <property type="project" value="TreeGrafter"/>
</dbReference>
<dbReference type="PANTHER" id="PTHR10302">
    <property type="entry name" value="SINGLE-STRANDED DNA-BINDING PROTEIN"/>
    <property type="match status" value="1"/>
</dbReference>
<feature type="compositionally biased region" description="Basic and acidic residues" evidence="4">
    <location>
        <begin position="161"/>
        <end position="170"/>
    </location>
</feature>
<feature type="compositionally biased region" description="Polar residues" evidence="4">
    <location>
        <begin position="140"/>
        <end position="160"/>
    </location>
</feature>
<dbReference type="PROSITE" id="PS50935">
    <property type="entry name" value="SSB"/>
    <property type="match status" value="1"/>
</dbReference>
<comment type="caution">
    <text evidence="2">Lacks conserved residue(s) required for the propagation of feature annotation.</text>
</comment>
<dbReference type="GO" id="GO:0006260">
    <property type="term" value="P:DNA replication"/>
    <property type="evidence" value="ECO:0007669"/>
    <property type="project" value="InterPro"/>
</dbReference>
<dbReference type="NCBIfam" id="TIGR00621">
    <property type="entry name" value="ssb"/>
    <property type="match status" value="1"/>
</dbReference>
<evidence type="ECO:0000256" key="4">
    <source>
        <dbReference type="SAM" id="MobiDB-lite"/>
    </source>
</evidence>
<accession>A0A1E7NLN0</accession>
<dbReference type="NCBIfam" id="NF006297">
    <property type="entry name" value="PRK08486.1"/>
    <property type="match status" value="1"/>
</dbReference>
<comment type="subunit">
    <text evidence="2">Homotetramer.</text>
</comment>
<dbReference type="HAMAP" id="MF_00984">
    <property type="entry name" value="SSB"/>
    <property type="match status" value="1"/>
</dbReference>
<dbReference type="Pfam" id="PF00436">
    <property type="entry name" value="SSB"/>
    <property type="match status" value="1"/>
</dbReference>
<dbReference type="InterPro" id="IPR011344">
    <property type="entry name" value="ssDNA-bd"/>
</dbReference>
<feature type="compositionally biased region" description="Acidic residues" evidence="4">
    <location>
        <begin position="171"/>
        <end position="183"/>
    </location>
</feature>
<dbReference type="InterPro" id="IPR012340">
    <property type="entry name" value="NA-bd_OB-fold"/>
</dbReference>
<proteinExistence type="inferred from homology"/>
<gene>
    <name evidence="5" type="ORF">F8Y55_00615</name>
    <name evidence="6" type="ORF">JYC20_000334</name>
</gene>
<sequence>MFNKVVLVGNLTRDIEMRYAQSGSAIGASAIAVTRRFTTNGEKREETCFIDISFYGRTAEVANQYLTKGSKVLIEGRLRFEQWSDQNGQNRSKHSIQVENMEMLGNSNAPQQGGNFGNNSFSNNNYSGNYENQSYDPYMSENQNFNKAKTNPAPQRNQNPQHEEKLKEIDIDAYDSDDTNLPF</sequence>
<evidence type="ECO:0000256" key="3">
    <source>
        <dbReference type="RuleBase" id="RU000524"/>
    </source>
</evidence>
<organism evidence="5 7">
    <name type="scientific">Campylobacter jejuni</name>
    <dbReference type="NCBI Taxonomy" id="197"/>
    <lineage>
        <taxon>Bacteria</taxon>
        <taxon>Pseudomonadati</taxon>
        <taxon>Campylobacterota</taxon>
        <taxon>Epsilonproteobacteria</taxon>
        <taxon>Campylobacterales</taxon>
        <taxon>Campylobacteraceae</taxon>
        <taxon>Campylobacter</taxon>
    </lineage>
</organism>
<feature type="compositionally biased region" description="Low complexity" evidence="4">
    <location>
        <begin position="111"/>
        <end position="135"/>
    </location>
</feature>
<dbReference type="RefSeq" id="WP_002877747.1">
    <property type="nucleotide sequence ID" value="NZ_AP028380.1"/>
</dbReference>
<dbReference type="EMBL" id="AALHBX010000001">
    <property type="protein sequence ID" value="ECZ5737167.1"/>
    <property type="molecule type" value="Genomic_DNA"/>
</dbReference>
<dbReference type="Gene3D" id="2.40.50.140">
    <property type="entry name" value="Nucleic acid-binding proteins"/>
    <property type="match status" value="1"/>
</dbReference>
<dbReference type="InterPro" id="IPR000424">
    <property type="entry name" value="Primosome_PriB/ssb"/>
</dbReference>
<feature type="region of interest" description="Disordered" evidence="4">
    <location>
        <begin position="110"/>
        <end position="183"/>
    </location>
</feature>
<name>A0A1E7NLN0_CAMJU</name>
<keyword evidence="1 2" id="KW-0238">DNA-binding</keyword>
<evidence type="ECO:0000313" key="7">
    <source>
        <dbReference type="Proteomes" id="UP000421425"/>
    </source>
</evidence>
<reference evidence="5 7" key="1">
    <citation type="submission" date="2019-10" db="EMBL/GenBank/DDBJ databases">
        <authorList>
            <consortium name="PulseNet: The National Subtyping Network for Foodborne Disease Surveillance"/>
            <person name="Tarr C.L."/>
            <person name="Trees E."/>
            <person name="Katz L.S."/>
            <person name="Carleton-Romer H.A."/>
            <person name="Stroika S."/>
            <person name="Kucerova Z."/>
            <person name="Roache K.F."/>
            <person name="Sabol A.L."/>
            <person name="Besser J."/>
            <person name="Gerner-Smidt P."/>
        </authorList>
    </citation>
    <scope>NUCLEOTIDE SEQUENCE [LARGE SCALE GENOMIC DNA]</scope>
    <source>
        <strain evidence="5 7">PNUSAC012091</strain>
    </source>
</reference>
<protein>
    <recommendedName>
        <fullName evidence="2 3">Single-stranded DNA-binding protein</fullName>
        <shortName evidence="2">SSB</shortName>
    </recommendedName>
</protein>
<evidence type="ECO:0000313" key="6">
    <source>
        <dbReference type="EMBL" id="EHB2511203.1"/>
    </source>
</evidence>
<evidence type="ECO:0000256" key="1">
    <source>
        <dbReference type="ARBA" id="ARBA00023125"/>
    </source>
</evidence>
<reference evidence="6" key="2">
    <citation type="submission" date="2021-02" db="EMBL/GenBank/DDBJ databases">
        <authorList>
            <consortium name="PulseNet: The National Subtyping Network for Foodborne Disease Surveillance"/>
        </authorList>
    </citation>
    <scope>NUCLEOTIDE SEQUENCE</scope>
    <source>
        <strain evidence="6">PNUSAC020384</strain>
    </source>
</reference>
<evidence type="ECO:0000256" key="2">
    <source>
        <dbReference type="HAMAP-Rule" id="MF_00984"/>
    </source>
</evidence>
<comment type="caution">
    <text evidence="5">The sequence shown here is derived from an EMBL/GenBank/DDBJ whole genome shotgun (WGS) entry which is preliminary data.</text>
</comment>
<dbReference type="GO" id="GO:0003697">
    <property type="term" value="F:single-stranded DNA binding"/>
    <property type="evidence" value="ECO:0007669"/>
    <property type="project" value="UniProtKB-UniRule"/>
</dbReference>
<dbReference type="AlphaFoldDB" id="A0A1E7NLN0"/>
<evidence type="ECO:0000313" key="5">
    <source>
        <dbReference type="EMBL" id="ECZ5737167.1"/>
    </source>
</evidence>
<dbReference type="EMBL" id="AAYVUT010000002">
    <property type="protein sequence ID" value="EHB2511203.1"/>
    <property type="molecule type" value="Genomic_DNA"/>
</dbReference>
<dbReference type="Proteomes" id="UP000735326">
    <property type="component" value="Unassembled WGS sequence"/>
</dbReference>
<dbReference type="SUPFAM" id="SSF50249">
    <property type="entry name" value="Nucleic acid-binding proteins"/>
    <property type="match status" value="1"/>
</dbReference>
<dbReference type="PANTHER" id="PTHR10302:SF27">
    <property type="entry name" value="SINGLE-STRANDED DNA-BINDING PROTEIN"/>
    <property type="match status" value="1"/>
</dbReference>
<dbReference type="CDD" id="cd04496">
    <property type="entry name" value="SSB_OBF"/>
    <property type="match status" value="1"/>
</dbReference>
<dbReference type="Proteomes" id="UP000421425">
    <property type="component" value="Unassembled WGS sequence"/>
</dbReference>